<keyword evidence="3" id="KW-1185">Reference proteome</keyword>
<gene>
    <name evidence="2" type="ORF">Cni_G00715</name>
</gene>
<dbReference type="Proteomes" id="UP001327560">
    <property type="component" value="Chromosome 1"/>
</dbReference>
<feature type="transmembrane region" description="Helical" evidence="1">
    <location>
        <begin position="78"/>
        <end position="109"/>
    </location>
</feature>
<reference evidence="2 3" key="1">
    <citation type="submission" date="2023-10" db="EMBL/GenBank/DDBJ databases">
        <title>Chromosome-scale genome assembly provides insights into flower coloration mechanisms of Canna indica.</title>
        <authorList>
            <person name="Li C."/>
        </authorList>
    </citation>
    <scope>NUCLEOTIDE SEQUENCE [LARGE SCALE GENOMIC DNA]</scope>
    <source>
        <tissue evidence="2">Flower</tissue>
    </source>
</reference>
<dbReference type="EMBL" id="CP136890">
    <property type="protein sequence ID" value="WOK92024.1"/>
    <property type="molecule type" value="Genomic_DNA"/>
</dbReference>
<name>A0AAQ3JNB3_9LILI</name>
<evidence type="ECO:0000313" key="3">
    <source>
        <dbReference type="Proteomes" id="UP001327560"/>
    </source>
</evidence>
<evidence type="ECO:0000256" key="1">
    <source>
        <dbReference type="SAM" id="Phobius"/>
    </source>
</evidence>
<protein>
    <submittedName>
        <fullName evidence="2">Uncharacterized protein</fullName>
    </submittedName>
</protein>
<feature type="transmembrane region" description="Helical" evidence="1">
    <location>
        <begin position="254"/>
        <end position="272"/>
    </location>
</feature>
<dbReference type="InterPro" id="IPR040229">
    <property type="entry name" value="At3g27390-like"/>
</dbReference>
<dbReference type="PANTHER" id="PTHR31133:SF2">
    <property type="entry name" value="EXPRESSED PROTEIN"/>
    <property type="match status" value="1"/>
</dbReference>
<keyword evidence="1" id="KW-0472">Membrane</keyword>
<sequence length="312" mass="34042">MNILKGFLPALWSFVSFLPFFLLLLALGIVKAVLIGPVASVIIFVGNSSVIIGMWPAHFIWTYYCVIKTKRLGLALKLFLLVVLPVPLLLLPPLIMLGSLLVGIGYGFIAPLIATFEAVGENVVNKFYHCFADGCAGTVKGACTLVVDFTDFCFYSYFSYMDDLCEKVPVGDKPMDVKLTKLPSCLLVSLLAIIVDVPMISIVALCKCPFMLVKGWHRLFQDLIGREGPFLETACVPFAGLAIMLWPLAVIGAVIAAFLSSFILGLYGGVVVHQEKSLCMGLAYIVSVISIFDEYTNDLLYLKEGSFLPSQA</sequence>
<dbReference type="AlphaFoldDB" id="A0AAQ3JNB3"/>
<keyword evidence="1" id="KW-0812">Transmembrane</keyword>
<dbReference type="PANTHER" id="PTHR31133">
    <property type="entry name" value="MEMBRANE PROTEIN"/>
    <property type="match status" value="1"/>
</dbReference>
<feature type="transmembrane region" description="Helical" evidence="1">
    <location>
        <begin position="186"/>
        <end position="210"/>
    </location>
</feature>
<organism evidence="2 3">
    <name type="scientific">Canna indica</name>
    <name type="common">Indian-shot</name>
    <dbReference type="NCBI Taxonomy" id="4628"/>
    <lineage>
        <taxon>Eukaryota</taxon>
        <taxon>Viridiplantae</taxon>
        <taxon>Streptophyta</taxon>
        <taxon>Embryophyta</taxon>
        <taxon>Tracheophyta</taxon>
        <taxon>Spermatophyta</taxon>
        <taxon>Magnoliopsida</taxon>
        <taxon>Liliopsida</taxon>
        <taxon>Zingiberales</taxon>
        <taxon>Cannaceae</taxon>
        <taxon>Canna</taxon>
    </lineage>
</organism>
<dbReference type="GO" id="GO:0010228">
    <property type="term" value="P:vegetative to reproductive phase transition of meristem"/>
    <property type="evidence" value="ECO:0007669"/>
    <property type="project" value="TreeGrafter"/>
</dbReference>
<proteinExistence type="predicted"/>
<keyword evidence="1" id="KW-1133">Transmembrane helix</keyword>
<feature type="transmembrane region" description="Helical" evidence="1">
    <location>
        <begin position="42"/>
        <end position="66"/>
    </location>
</feature>
<evidence type="ECO:0000313" key="2">
    <source>
        <dbReference type="EMBL" id="WOK92024.1"/>
    </source>
</evidence>
<accession>A0AAQ3JNB3</accession>